<dbReference type="PROSITE" id="PS00409">
    <property type="entry name" value="PROKAR_NTER_METHYL"/>
    <property type="match status" value="1"/>
</dbReference>
<evidence type="ECO:0000313" key="4">
    <source>
        <dbReference type="EMBL" id="QAS54035.1"/>
    </source>
</evidence>
<feature type="transmembrane region" description="Helical" evidence="3">
    <location>
        <begin position="12"/>
        <end position="34"/>
    </location>
</feature>
<proteinExistence type="predicted"/>
<organism evidence="4 5">
    <name type="scientific">Halobacillus litoralis</name>
    <dbReference type="NCBI Taxonomy" id="45668"/>
    <lineage>
        <taxon>Bacteria</taxon>
        <taxon>Bacillati</taxon>
        <taxon>Bacillota</taxon>
        <taxon>Bacilli</taxon>
        <taxon>Bacillales</taxon>
        <taxon>Bacillaceae</taxon>
        <taxon>Halobacillus</taxon>
    </lineage>
</organism>
<dbReference type="KEGG" id="hli:HLI_18385"/>
<dbReference type="NCBIfam" id="TIGR02532">
    <property type="entry name" value="IV_pilin_GFxxxE"/>
    <property type="match status" value="1"/>
</dbReference>
<evidence type="ECO:0008006" key="6">
    <source>
        <dbReference type="Google" id="ProtNLM"/>
    </source>
</evidence>
<dbReference type="OrthoDB" id="2967706at2"/>
<evidence type="ECO:0000313" key="5">
    <source>
        <dbReference type="Proteomes" id="UP000287756"/>
    </source>
</evidence>
<name>A0A410MH99_9BACI</name>
<evidence type="ECO:0000256" key="1">
    <source>
        <dbReference type="ARBA" id="ARBA00004241"/>
    </source>
</evidence>
<comment type="subcellular location">
    <subcellularLocation>
        <location evidence="1">Cell surface</location>
    </subcellularLocation>
</comment>
<reference evidence="4 5" key="1">
    <citation type="submission" date="2018-01" db="EMBL/GenBank/DDBJ databases">
        <title>The whole genome sequencing and assembly of Halobacillus litoralis ERB031 strain.</title>
        <authorList>
            <person name="Lee S.-J."/>
            <person name="Park M.-K."/>
            <person name="Kim J.-Y."/>
            <person name="Lee Y.-J."/>
            <person name="Yi H."/>
            <person name="Bahn Y.-S."/>
            <person name="Kim J.F."/>
            <person name="Lee D.-W."/>
        </authorList>
    </citation>
    <scope>NUCLEOTIDE SEQUENCE [LARGE SCALE GENOMIC DNA]</scope>
    <source>
        <strain evidence="4 5">ERB 031</strain>
    </source>
</reference>
<evidence type="ECO:0000256" key="3">
    <source>
        <dbReference type="SAM" id="Phobius"/>
    </source>
</evidence>
<dbReference type="GO" id="GO:0030420">
    <property type="term" value="P:establishment of competence for transformation"/>
    <property type="evidence" value="ECO:0007669"/>
    <property type="project" value="UniProtKB-KW"/>
</dbReference>
<dbReference type="EMBL" id="CP026118">
    <property type="protein sequence ID" value="QAS54035.1"/>
    <property type="molecule type" value="Genomic_DNA"/>
</dbReference>
<sequence length="135" mass="14892">MSNFADEKGYSLVEVIVAMALLLIVFIVSTQIVMNTIAQSEKIDKGFTSTEVADGVLTIYQSKSLDELKSQLNSDVNVDIADLLQVENPSSVEDYTASVKVTYPDSMDLKNHLLKVVVTVESNINRTELEGYVEL</sequence>
<dbReference type="Pfam" id="PF07963">
    <property type="entry name" value="N_methyl"/>
    <property type="match status" value="1"/>
</dbReference>
<dbReference type="AlphaFoldDB" id="A0A410MH99"/>
<dbReference type="InterPro" id="IPR012902">
    <property type="entry name" value="N_methyl_site"/>
</dbReference>
<accession>A0A410MH99</accession>
<dbReference type="Proteomes" id="UP000287756">
    <property type="component" value="Chromosome"/>
</dbReference>
<keyword evidence="3" id="KW-1133">Transmembrane helix</keyword>
<dbReference type="RefSeq" id="WP_128526308.1">
    <property type="nucleotide sequence ID" value="NZ_CANLVY010000006.1"/>
</dbReference>
<keyword evidence="3" id="KW-0812">Transmembrane</keyword>
<gene>
    <name evidence="4" type="ORF">HLI_18385</name>
</gene>
<dbReference type="GO" id="GO:0009986">
    <property type="term" value="C:cell surface"/>
    <property type="evidence" value="ECO:0007669"/>
    <property type="project" value="UniProtKB-SubCell"/>
</dbReference>
<keyword evidence="3" id="KW-0472">Membrane</keyword>
<evidence type="ECO:0000256" key="2">
    <source>
        <dbReference type="ARBA" id="ARBA00023287"/>
    </source>
</evidence>
<protein>
    <recommendedName>
        <fullName evidence="6">Prepilin-type cleavage/methylation domain-containing protein</fullName>
    </recommendedName>
</protein>
<keyword evidence="2" id="KW-0178">Competence</keyword>